<dbReference type="Proteomes" id="UP000054248">
    <property type="component" value="Unassembled WGS sequence"/>
</dbReference>
<dbReference type="HOGENOM" id="CLU_2442488_0_0_1"/>
<keyword evidence="3" id="KW-1185">Reference proteome</keyword>
<dbReference type="InterPro" id="IPR046522">
    <property type="entry name" value="DUF6699"/>
</dbReference>
<sequence>MNKIASKEEFNSVAEDAQADILKAYQRNCSATSNGAKLRDLQEGLKRVDWLGKRTLFAGIQKDEAYISRRIRSHSERAETFVVEFSPSSR</sequence>
<dbReference type="EMBL" id="KN822966">
    <property type="protein sequence ID" value="KIO30995.1"/>
    <property type="molecule type" value="Genomic_DNA"/>
</dbReference>
<accession>A0A0C3QGY5</accession>
<evidence type="ECO:0000259" key="1">
    <source>
        <dbReference type="Pfam" id="PF20415"/>
    </source>
</evidence>
<feature type="domain" description="DUF6699" evidence="1">
    <location>
        <begin position="2"/>
        <end position="63"/>
    </location>
</feature>
<name>A0A0C3QGY5_9AGAM</name>
<proteinExistence type="predicted"/>
<reference evidence="2 3" key="1">
    <citation type="submission" date="2014-04" db="EMBL/GenBank/DDBJ databases">
        <authorList>
            <consortium name="DOE Joint Genome Institute"/>
            <person name="Kuo A."/>
            <person name="Girlanda M."/>
            <person name="Perotto S."/>
            <person name="Kohler A."/>
            <person name="Nagy L.G."/>
            <person name="Floudas D."/>
            <person name="Copeland A."/>
            <person name="Barry K.W."/>
            <person name="Cichocki N."/>
            <person name="Veneault-Fourrey C."/>
            <person name="LaButti K."/>
            <person name="Lindquist E.A."/>
            <person name="Lipzen A."/>
            <person name="Lundell T."/>
            <person name="Morin E."/>
            <person name="Murat C."/>
            <person name="Sun H."/>
            <person name="Tunlid A."/>
            <person name="Henrissat B."/>
            <person name="Grigoriev I.V."/>
            <person name="Hibbett D.S."/>
            <person name="Martin F."/>
            <person name="Nordberg H.P."/>
            <person name="Cantor M.N."/>
            <person name="Hua S.X."/>
        </authorList>
    </citation>
    <scope>NUCLEOTIDE SEQUENCE [LARGE SCALE GENOMIC DNA]</scope>
    <source>
        <strain evidence="2 3">MUT 4182</strain>
    </source>
</reference>
<evidence type="ECO:0000313" key="3">
    <source>
        <dbReference type="Proteomes" id="UP000054248"/>
    </source>
</evidence>
<dbReference type="OrthoDB" id="3144234at2759"/>
<organism evidence="2 3">
    <name type="scientific">Tulasnella calospora MUT 4182</name>
    <dbReference type="NCBI Taxonomy" id="1051891"/>
    <lineage>
        <taxon>Eukaryota</taxon>
        <taxon>Fungi</taxon>
        <taxon>Dikarya</taxon>
        <taxon>Basidiomycota</taxon>
        <taxon>Agaricomycotina</taxon>
        <taxon>Agaricomycetes</taxon>
        <taxon>Cantharellales</taxon>
        <taxon>Tulasnellaceae</taxon>
        <taxon>Tulasnella</taxon>
    </lineage>
</organism>
<evidence type="ECO:0000313" key="2">
    <source>
        <dbReference type="EMBL" id="KIO30995.1"/>
    </source>
</evidence>
<reference evidence="3" key="2">
    <citation type="submission" date="2015-01" db="EMBL/GenBank/DDBJ databases">
        <title>Evolutionary Origins and Diversification of the Mycorrhizal Mutualists.</title>
        <authorList>
            <consortium name="DOE Joint Genome Institute"/>
            <consortium name="Mycorrhizal Genomics Consortium"/>
            <person name="Kohler A."/>
            <person name="Kuo A."/>
            <person name="Nagy L.G."/>
            <person name="Floudas D."/>
            <person name="Copeland A."/>
            <person name="Barry K.W."/>
            <person name="Cichocki N."/>
            <person name="Veneault-Fourrey C."/>
            <person name="LaButti K."/>
            <person name="Lindquist E.A."/>
            <person name="Lipzen A."/>
            <person name="Lundell T."/>
            <person name="Morin E."/>
            <person name="Murat C."/>
            <person name="Riley R."/>
            <person name="Ohm R."/>
            <person name="Sun H."/>
            <person name="Tunlid A."/>
            <person name="Henrissat B."/>
            <person name="Grigoriev I.V."/>
            <person name="Hibbett D.S."/>
            <person name="Martin F."/>
        </authorList>
    </citation>
    <scope>NUCLEOTIDE SEQUENCE [LARGE SCALE GENOMIC DNA]</scope>
    <source>
        <strain evidence="3">MUT 4182</strain>
    </source>
</reference>
<dbReference type="Pfam" id="PF20415">
    <property type="entry name" value="DUF6699"/>
    <property type="match status" value="1"/>
</dbReference>
<protein>
    <recommendedName>
        <fullName evidence="1">DUF6699 domain-containing protein</fullName>
    </recommendedName>
</protein>
<gene>
    <name evidence="2" type="ORF">M407DRAFT_141039</name>
</gene>
<dbReference type="AlphaFoldDB" id="A0A0C3QGY5"/>